<evidence type="ECO:0000256" key="5">
    <source>
        <dbReference type="ARBA" id="ARBA00022723"/>
    </source>
</evidence>
<dbReference type="InterPro" id="IPR002934">
    <property type="entry name" value="Polymerase_NTP_transf_dom"/>
</dbReference>
<evidence type="ECO:0000313" key="12">
    <source>
        <dbReference type="Proteomes" id="UP000598271"/>
    </source>
</evidence>
<evidence type="ECO:0000256" key="8">
    <source>
        <dbReference type="ARBA" id="ARBA00022842"/>
    </source>
</evidence>
<evidence type="ECO:0000256" key="4">
    <source>
        <dbReference type="ARBA" id="ARBA00022695"/>
    </source>
</evidence>
<organism evidence="11 12">
    <name type="scientific">Persicitalea jodogahamensis</name>
    <dbReference type="NCBI Taxonomy" id="402147"/>
    <lineage>
        <taxon>Bacteria</taxon>
        <taxon>Pseudomonadati</taxon>
        <taxon>Bacteroidota</taxon>
        <taxon>Cytophagia</taxon>
        <taxon>Cytophagales</taxon>
        <taxon>Spirosomataceae</taxon>
        <taxon>Persicitalea</taxon>
    </lineage>
</organism>
<comment type="caution">
    <text evidence="11">The sequence shown here is derived from an EMBL/GenBank/DDBJ whole genome shotgun (WGS) entry which is preliminary data.</text>
</comment>
<accession>A0A8J3G8K8</accession>
<keyword evidence="12" id="KW-1185">Reference proteome</keyword>
<dbReference type="GO" id="GO:0046872">
    <property type="term" value="F:metal ion binding"/>
    <property type="evidence" value="ECO:0007669"/>
    <property type="project" value="UniProtKB-KW"/>
</dbReference>
<keyword evidence="2" id="KW-1277">Toxin-antitoxin system</keyword>
<evidence type="ECO:0000256" key="1">
    <source>
        <dbReference type="ARBA" id="ARBA00001946"/>
    </source>
</evidence>
<dbReference type="GO" id="GO:0005524">
    <property type="term" value="F:ATP binding"/>
    <property type="evidence" value="ECO:0007669"/>
    <property type="project" value="UniProtKB-KW"/>
</dbReference>
<dbReference type="InterPro" id="IPR043519">
    <property type="entry name" value="NT_sf"/>
</dbReference>
<dbReference type="Proteomes" id="UP000598271">
    <property type="component" value="Unassembled WGS sequence"/>
</dbReference>
<evidence type="ECO:0000256" key="6">
    <source>
        <dbReference type="ARBA" id="ARBA00022741"/>
    </source>
</evidence>
<keyword evidence="6" id="KW-0547">Nucleotide-binding</keyword>
<dbReference type="RefSeq" id="WP_229580650.1">
    <property type="nucleotide sequence ID" value="NZ_BMXF01000001.1"/>
</dbReference>
<dbReference type="InterPro" id="IPR052038">
    <property type="entry name" value="Type-VII_TA_antitoxin"/>
</dbReference>
<dbReference type="Gene3D" id="3.30.460.10">
    <property type="entry name" value="Beta Polymerase, domain 2"/>
    <property type="match status" value="1"/>
</dbReference>
<dbReference type="GO" id="GO:0016779">
    <property type="term" value="F:nucleotidyltransferase activity"/>
    <property type="evidence" value="ECO:0007669"/>
    <property type="project" value="UniProtKB-KW"/>
</dbReference>
<keyword evidence="8" id="KW-0460">Magnesium</keyword>
<name>A0A8J3G8K8_9BACT</name>
<keyword evidence="7" id="KW-0067">ATP-binding</keyword>
<gene>
    <name evidence="11" type="ORF">GCM10007390_07360</name>
</gene>
<comment type="cofactor">
    <cofactor evidence="1">
        <name>Mg(2+)</name>
        <dbReference type="ChEBI" id="CHEBI:18420"/>
    </cofactor>
</comment>
<dbReference type="SUPFAM" id="SSF81301">
    <property type="entry name" value="Nucleotidyltransferase"/>
    <property type="match status" value="1"/>
</dbReference>
<evidence type="ECO:0000256" key="7">
    <source>
        <dbReference type="ARBA" id="ARBA00022840"/>
    </source>
</evidence>
<dbReference type="AlphaFoldDB" id="A0A8J3G8K8"/>
<dbReference type="PANTHER" id="PTHR33571">
    <property type="entry name" value="SSL8005 PROTEIN"/>
    <property type="match status" value="1"/>
</dbReference>
<reference evidence="11 12" key="1">
    <citation type="journal article" date="2014" name="Int. J. Syst. Evol. Microbiol.">
        <title>Complete genome sequence of Corynebacterium casei LMG S-19264T (=DSM 44701T), isolated from a smear-ripened cheese.</title>
        <authorList>
            <consortium name="US DOE Joint Genome Institute (JGI-PGF)"/>
            <person name="Walter F."/>
            <person name="Albersmeier A."/>
            <person name="Kalinowski J."/>
            <person name="Ruckert C."/>
        </authorList>
    </citation>
    <scope>NUCLEOTIDE SEQUENCE [LARGE SCALE GENOMIC DNA]</scope>
    <source>
        <strain evidence="11 12">KCTC 12866</strain>
    </source>
</reference>
<dbReference type="PANTHER" id="PTHR33571:SF14">
    <property type="entry name" value="PROTEIN ADENYLYLTRANSFERASE MJ0435-RELATED"/>
    <property type="match status" value="1"/>
</dbReference>
<feature type="domain" description="Polymerase nucleotidyl transferase" evidence="10">
    <location>
        <begin position="10"/>
        <end position="83"/>
    </location>
</feature>
<evidence type="ECO:0000313" key="11">
    <source>
        <dbReference type="EMBL" id="GHB56538.1"/>
    </source>
</evidence>
<evidence type="ECO:0000256" key="9">
    <source>
        <dbReference type="ARBA" id="ARBA00038276"/>
    </source>
</evidence>
<evidence type="ECO:0000259" key="10">
    <source>
        <dbReference type="Pfam" id="PF01909"/>
    </source>
</evidence>
<keyword evidence="5" id="KW-0479">Metal-binding</keyword>
<keyword evidence="3" id="KW-0808">Transferase</keyword>
<dbReference type="CDD" id="cd05403">
    <property type="entry name" value="NT_KNTase_like"/>
    <property type="match status" value="1"/>
</dbReference>
<comment type="similarity">
    <text evidence="9">Belongs to the MntA antitoxin family.</text>
</comment>
<evidence type="ECO:0000256" key="3">
    <source>
        <dbReference type="ARBA" id="ARBA00022679"/>
    </source>
</evidence>
<dbReference type="EMBL" id="BMXF01000001">
    <property type="protein sequence ID" value="GHB56538.1"/>
    <property type="molecule type" value="Genomic_DNA"/>
</dbReference>
<proteinExistence type="inferred from homology"/>
<keyword evidence="4" id="KW-0548">Nucleotidyltransferase</keyword>
<dbReference type="Pfam" id="PF01909">
    <property type="entry name" value="NTP_transf_2"/>
    <property type="match status" value="1"/>
</dbReference>
<protein>
    <recommendedName>
        <fullName evidence="10">Polymerase nucleotidyl transferase domain-containing protein</fullName>
    </recommendedName>
</protein>
<evidence type="ECO:0000256" key="2">
    <source>
        <dbReference type="ARBA" id="ARBA00022649"/>
    </source>
</evidence>
<sequence>MITAQQQQVIREVVGKLNPVMVGVFGSYARNEQTDKSDLDLLIEFDARINLLELIGLEQELSELLGVKVDLVTPRSVSQRLLPYIHKDLVRIV</sequence>